<dbReference type="FunFam" id="3.40.50.10490:FF:000002">
    <property type="entry name" value="Glutamine--fructose-6-phosphate aminotransferase [isomerizing]"/>
    <property type="match status" value="1"/>
</dbReference>
<dbReference type="GO" id="GO:0006047">
    <property type="term" value="P:UDP-N-acetylglucosamine metabolic process"/>
    <property type="evidence" value="ECO:0007669"/>
    <property type="project" value="TreeGrafter"/>
</dbReference>
<dbReference type="PROSITE" id="PS51278">
    <property type="entry name" value="GATASE_TYPE_2"/>
    <property type="match status" value="1"/>
</dbReference>
<dbReference type="FunFam" id="3.60.20.10:FF:000052">
    <property type="entry name" value="Glutamine--fructose-6-phosphate aminotransferase [isomerizing] 2"/>
    <property type="match status" value="1"/>
</dbReference>
<evidence type="ECO:0000259" key="10">
    <source>
        <dbReference type="PROSITE" id="PS51464"/>
    </source>
</evidence>
<evidence type="ECO:0000256" key="3">
    <source>
        <dbReference type="ARBA" id="ARBA00012916"/>
    </source>
</evidence>
<accession>A0A6V7PG78</accession>
<dbReference type="NCBIfam" id="TIGR01135">
    <property type="entry name" value="glmS"/>
    <property type="match status" value="1"/>
</dbReference>
<keyword evidence="4" id="KW-0032">Aminotransferase</keyword>
<dbReference type="InterPro" id="IPR029055">
    <property type="entry name" value="Ntn_hydrolases_N"/>
</dbReference>
<dbReference type="Gene3D" id="3.60.20.10">
    <property type="entry name" value="Glutamine Phosphoribosylpyrophosphate, subunit 1, domain 1"/>
    <property type="match status" value="1"/>
</dbReference>
<evidence type="ECO:0000256" key="6">
    <source>
        <dbReference type="ARBA" id="ARBA00022737"/>
    </source>
</evidence>
<dbReference type="InterPro" id="IPR046348">
    <property type="entry name" value="SIS_dom_sf"/>
</dbReference>
<organism evidence="11">
    <name type="scientific">Ananas comosus var. bracteatus</name>
    <name type="common">red pineapple</name>
    <dbReference type="NCBI Taxonomy" id="296719"/>
    <lineage>
        <taxon>Eukaryota</taxon>
        <taxon>Viridiplantae</taxon>
        <taxon>Streptophyta</taxon>
        <taxon>Embryophyta</taxon>
        <taxon>Tracheophyta</taxon>
        <taxon>Spermatophyta</taxon>
        <taxon>Magnoliopsida</taxon>
        <taxon>Liliopsida</taxon>
        <taxon>Poales</taxon>
        <taxon>Bromeliaceae</taxon>
        <taxon>Bromelioideae</taxon>
        <taxon>Ananas</taxon>
    </lineage>
</organism>
<keyword evidence="5" id="KW-0808">Transferase</keyword>
<dbReference type="FunFam" id="3.40.50.10490:FF:000001">
    <property type="entry name" value="Glutamine--fructose-6-phosphate aminotransferase [isomerizing]"/>
    <property type="match status" value="1"/>
</dbReference>
<feature type="compositionally biased region" description="Basic and acidic residues" evidence="8">
    <location>
        <begin position="54"/>
        <end position="64"/>
    </location>
</feature>
<feature type="compositionally biased region" description="Basic residues" evidence="8">
    <location>
        <begin position="66"/>
        <end position="78"/>
    </location>
</feature>
<evidence type="ECO:0000256" key="1">
    <source>
        <dbReference type="ARBA" id="ARBA00001031"/>
    </source>
</evidence>
<dbReference type="Pfam" id="PF01380">
    <property type="entry name" value="SIS"/>
    <property type="match status" value="2"/>
</dbReference>
<dbReference type="InterPro" id="IPR047084">
    <property type="entry name" value="GFAT_N"/>
</dbReference>
<dbReference type="Gene3D" id="3.40.50.10490">
    <property type="entry name" value="Glucose-6-phosphate isomerase like protein, domain 1"/>
    <property type="match status" value="2"/>
</dbReference>
<dbReference type="CDD" id="cd00714">
    <property type="entry name" value="GFAT"/>
    <property type="match status" value="1"/>
</dbReference>
<dbReference type="PANTHER" id="PTHR10937:SF0">
    <property type="entry name" value="GLUTAMINE--FRUCTOSE-6-PHOSPHATE TRANSAMINASE (ISOMERIZING)"/>
    <property type="match status" value="1"/>
</dbReference>
<dbReference type="AlphaFoldDB" id="A0A6V7PG78"/>
<evidence type="ECO:0000256" key="4">
    <source>
        <dbReference type="ARBA" id="ARBA00022576"/>
    </source>
</evidence>
<dbReference type="InterPro" id="IPR001347">
    <property type="entry name" value="SIS_dom"/>
</dbReference>
<dbReference type="InterPro" id="IPR035490">
    <property type="entry name" value="GlmS/FrlB_SIS"/>
</dbReference>
<dbReference type="GO" id="GO:0006002">
    <property type="term" value="P:fructose 6-phosphate metabolic process"/>
    <property type="evidence" value="ECO:0007669"/>
    <property type="project" value="TreeGrafter"/>
</dbReference>
<dbReference type="SUPFAM" id="SSF53697">
    <property type="entry name" value="SIS domain"/>
    <property type="match status" value="1"/>
</dbReference>
<dbReference type="CDD" id="cd05009">
    <property type="entry name" value="SIS_GlmS_GlmD_2"/>
    <property type="match status" value="1"/>
</dbReference>
<dbReference type="PANTHER" id="PTHR10937">
    <property type="entry name" value="GLUCOSAMINE--FRUCTOSE-6-PHOSPHATE AMINOTRANSFERASE, ISOMERIZING"/>
    <property type="match status" value="1"/>
</dbReference>
<dbReference type="EC" id="2.6.1.16" evidence="3"/>
<dbReference type="PROSITE" id="PS51464">
    <property type="entry name" value="SIS"/>
    <property type="match status" value="2"/>
</dbReference>
<evidence type="ECO:0000256" key="7">
    <source>
        <dbReference type="ARBA" id="ARBA00022962"/>
    </source>
</evidence>
<dbReference type="GO" id="GO:0046349">
    <property type="term" value="P:amino sugar biosynthetic process"/>
    <property type="evidence" value="ECO:0007669"/>
    <property type="project" value="UniProtKB-ARBA"/>
</dbReference>
<reference evidence="11" key="1">
    <citation type="submission" date="2020-07" db="EMBL/GenBank/DDBJ databases">
        <authorList>
            <person name="Lin J."/>
        </authorList>
    </citation>
    <scope>NUCLEOTIDE SEQUENCE</scope>
</reference>
<evidence type="ECO:0000256" key="5">
    <source>
        <dbReference type="ARBA" id="ARBA00022679"/>
    </source>
</evidence>
<name>A0A6V7PG78_ANACO</name>
<dbReference type="EMBL" id="LR862130">
    <property type="protein sequence ID" value="CAD1829536.1"/>
    <property type="molecule type" value="Genomic_DNA"/>
</dbReference>
<comment type="catalytic activity">
    <reaction evidence="1">
        <text>D-fructose 6-phosphate + L-glutamine = D-glucosamine 6-phosphate + L-glutamate</text>
        <dbReference type="Rhea" id="RHEA:13237"/>
        <dbReference type="ChEBI" id="CHEBI:29985"/>
        <dbReference type="ChEBI" id="CHEBI:58359"/>
        <dbReference type="ChEBI" id="CHEBI:58725"/>
        <dbReference type="ChEBI" id="CHEBI:61527"/>
        <dbReference type="EC" id="2.6.1.16"/>
    </reaction>
</comment>
<dbReference type="GO" id="GO:0004360">
    <property type="term" value="F:glutamine-fructose-6-phosphate transaminase (isomerizing) activity"/>
    <property type="evidence" value="ECO:0007669"/>
    <property type="project" value="UniProtKB-EC"/>
</dbReference>
<dbReference type="Pfam" id="PF13522">
    <property type="entry name" value="GATase_6"/>
    <property type="match status" value="1"/>
</dbReference>
<keyword evidence="7" id="KW-0315">Glutamine amidotransferase</keyword>
<evidence type="ECO:0000256" key="8">
    <source>
        <dbReference type="SAM" id="MobiDB-lite"/>
    </source>
</evidence>
<gene>
    <name evidence="11" type="ORF">CB5_LOCUS12747</name>
</gene>
<feature type="domain" description="Glutamine amidotransferase type-2" evidence="9">
    <location>
        <begin position="2"/>
        <end position="312"/>
    </location>
</feature>
<dbReference type="InterPro" id="IPR017932">
    <property type="entry name" value="GATase_2_dom"/>
</dbReference>
<keyword evidence="6" id="KW-0677">Repeat</keyword>
<evidence type="ECO:0000259" key="9">
    <source>
        <dbReference type="PROSITE" id="PS51278"/>
    </source>
</evidence>
<evidence type="ECO:0000313" key="11">
    <source>
        <dbReference type="EMBL" id="CAD1829536.1"/>
    </source>
</evidence>
<protein>
    <recommendedName>
        <fullName evidence="3">glutamine--fructose-6-phosphate transaminase (isomerizing)</fullName>
        <ecNumber evidence="3">2.6.1.16</ecNumber>
    </recommendedName>
</protein>
<dbReference type="GO" id="GO:0097367">
    <property type="term" value="F:carbohydrate derivative binding"/>
    <property type="evidence" value="ECO:0007669"/>
    <property type="project" value="InterPro"/>
</dbReference>
<dbReference type="CDD" id="cd05008">
    <property type="entry name" value="SIS_GlmS_GlmD_1"/>
    <property type="match status" value="1"/>
</dbReference>
<feature type="region of interest" description="Disordered" evidence="8">
    <location>
        <begin position="51"/>
        <end position="86"/>
    </location>
</feature>
<dbReference type="NCBIfam" id="NF001484">
    <property type="entry name" value="PRK00331.1"/>
    <property type="match status" value="1"/>
</dbReference>
<feature type="domain" description="SIS" evidence="10">
    <location>
        <begin position="555"/>
        <end position="698"/>
    </location>
</feature>
<evidence type="ECO:0000256" key="2">
    <source>
        <dbReference type="ARBA" id="ARBA00004775"/>
    </source>
</evidence>
<comment type="pathway">
    <text evidence="2">Nucleotide-sugar biosynthesis; UDP-N-acetyl-alpha-D-glucosamine biosynthesis; alpha-D-glucosamine 6-phosphate from D-fructose 6-phosphate: step 1/1.</text>
</comment>
<dbReference type="InterPro" id="IPR035466">
    <property type="entry name" value="GlmS/AgaS_SIS"/>
</dbReference>
<feature type="domain" description="SIS" evidence="10">
    <location>
        <begin position="384"/>
        <end position="524"/>
    </location>
</feature>
<proteinExistence type="predicted"/>
<dbReference type="GO" id="GO:0006487">
    <property type="term" value="P:protein N-linked glycosylation"/>
    <property type="evidence" value="ECO:0007669"/>
    <property type="project" value="TreeGrafter"/>
</dbReference>
<dbReference type="InterPro" id="IPR005855">
    <property type="entry name" value="GFAT"/>
</dbReference>
<sequence>MCGIFAYLNYNVARERRYILEVLLNGLRRLEYRGYDSSGIAIDSDLAPAAAMPEKGRGEGEAGPRGRSRSCSARKGRSSRSSDPCTPKCSFLWWQFEELNNLSSYLTKSSLVFVEVDEMDINLERPFLVHAGIAHTRWATHGVPSPRNSHPQSSGAGDEFLVVHNGIITNYEVLKETLVRHGFTFESETDTEVIPKLAKFVFDRAHDGEGTVTFSQVVIEVMRQLEGAYALIFKSPHYPNELIACTRGSTLILGVKELSGDTDKPLFHDVKALTANGKPKELFFSSDLCAIVEHTKNYLAIEDNEVVHIKDGSVSILKFDYHNEKPASVQRALSFLEMEVEQIKKGNYDHFMQKEIHEQPNSLTTTMRGRLKDNGVVLGGLKDHMKTIRHSRRIIFIGCGTSYHAALASRPFLEELCGIPVTMELASDLLDREGPIYREDTAVFVSQSGETADTLLALEYALKNGALCVGITNTVGSTLARKTHCGIHINAGCEIGVASTKAYTSQIVVMAMMALAIGSDRLSTQARRESIIAGLSDLPNKVREVLKRDGEMKDLAESLIDTQSLLVFGRGYNYATALEGALKVKEVALMHSEGMLAGEMKHGPLALVDETLPIIVIATRDTCFSKQQSVIQQLHARKGRLIVMCSEGDAPSVCTGDSCRVIEVPQVADCLQPVINIIPLQLLAYHLTVLRGYDVDQPRNLAKSVTTQ</sequence>
<dbReference type="SUPFAM" id="SSF56235">
    <property type="entry name" value="N-terminal nucleophile aminohydrolases (Ntn hydrolases)"/>
    <property type="match status" value="1"/>
</dbReference>